<comment type="subcellular location">
    <subcellularLocation>
        <location evidence="1">Endomembrane system</location>
        <topology evidence="1">Multi-pass membrane protein</topology>
    </subcellularLocation>
</comment>
<proteinExistence type="inferred from homology"/>
<feature type="transmembrane region" description="Helical" evidence="8">
    <location>
        <begin position="319"/>
        <end position="340"/>
    </location>
</feature>
<evidence type="ECO:0000313" key="11">
    <source>
        <dbReference type="Proteomes" id="UP000827724"/>
    </source>
</evidence>
<dbReference type="EMBL" id="JAIWOZ010000005">
    <property type="protein sequence ID" value="KAH6605218.1"/>
    <property type="molecule type" value="Genomic_DNA"/>
</dbReference>
<gene>
    <name evidence="10" type="ORF">Trco_006925</name>
</gene>
<dbReference type="GO" id="GO:0012505">
    <property type="term" value="C:endomembrane system"/>
    <property type="evidence" value="ECO:0007669"/>
    <property type="project" value="UniProtKB-SubCell"/>
</dbReference>
<keyword evidence="3" id="KW-0813">Transport</keyword>
<accession>A0A9P8QM76</accession>
<evidence type="ECO:0000256" key="7">
    <source>
        <dbReference type="ARBA" id="ARBA00023136"/>
    </source>
</evidence>
<reference evidence="10" key="1">
    <citation type="submission" date="2021-08" db="EMBL/GenBank/DDBJ databases">
        <title>Chromosome-Level Trichoderma cornu-damae using Hi-C Data.</title>
        <authorList>
            <person name="Kim C.S."/>
        </authorList>
    </citation>
    <scope>NUCLEOTIDE SEQUENCE</scope>
    <source>
        <strain evidence="10">KA19-0412C</strain>
    </source>
</reference>
<dbReference type="InterPro" id="IPR044880">
    <property type="entry name" value="NCX_ion-bd_dom_sf"/>
</dbReference>
<evidence type="ECO:0000256" key="4">
    <source>
        <dbReference type="ARBA" id="ARBA00022692"/>
    </source>
</evidence>
<keyword evidence="5 8" id="KW-1133">Transmembrane helix</keyword>
<dbReference type="OrthoDB" id="1699231at2759"/>
<dbReference type="Pfam" id="PF01699">
    <property type="entry name" value="Na_Ca_ex"/>
    <property type="match status" value="1"/>
</dbReference>
<evidence type="ECO:0000256" key="1">
    <source>
        <dbReference type="ARBA" id="ARBA00004127"/>
    </source>
</evidence>
<keyword evidence="4 8" id="KW-0812">Transmembrane</keyword>
<comment type="caution">
    <text evidence="10">The sequence shown here is derived from an EMBL/GenBank/DDBJ whole genome shotgun (WGS) entry which is preliminary data.</text>
</comment>
<keyword evidence="11" id="KW-1185">Reference proteome</keyword>
<dbReference type="GO" id="GO:0000329">
    <property type="term" value="C:fungal-type vacuole membrane"/>
    <property type="evidence" value="ECO:0007669"/>
    <property type="project" value="TreeGrafter"/>
</dbReference>
<feature type="transmembrane region" description="Helical" evidence="8">
    <location>
        <begin position="197"/>
        <end position="217"/>
    </location>
</feature>
<name>A0A9P8QM76_9HYPO</name>
<feature type="domain" description="Sodium/calcium exchanger membrane region" evidence="9">
    <location>
        <begin position="251"/>
        <end position="384"/>
    </location>
</feature>
<dbReference type="PANTHER" id="PTHR31503">
    <property type="entry name" value="VACUOLAR CALCIUM ION TRANSPORTER"/>
    <property type="match status" value="1"/>
</dbReference>
<dbReference type="InterPro" id="IPR004837">
    <property type="entry name" value="NaCa_Exmemb"/>
</dbReference>
<evidence type="ECO:0000259" key="9">
    <source>
        <dbReference type="Pfam" id="PF01699"/>
    </source>
</evidence>
<evidence type="ECO:0000256" key="3">
    <source>
        <dbReference type="ARBA" id="ARBA00022448"/>
    </source>
</evidence>
<evidence type="ECO:0000256" key="2">
    <source>
        <dbReference type="ARBA" id="ARBA00008170"/>
    </source>
</evidence>
<feature type="transmembrane region" description="Helical" evidence="8">
    <location>
        <begin position="51"/>
        <end position="69"/>
    </location>
</feature>
<dbReference type="InterPro" id="IPR004713">
    <property type="entry name" value="CaH_exchang"/>
</dbReference>
<evidence type="ECO:0000256" key="6">
    <source>
        <dbReference type="ARBA" id="ARBA00023065"/>
    </source>
</evidence>
<feature type="transmembrane region" description="Helical" evidence="8">
    <location>
        <begin position="132"/>
        <end position="149"/>
    </location>
</feature>
<dbReference type="Gene3D" id="1.20.1420.30">
    <property type="entry name" value="NCX, central ion-binding region"/>
    <property type="match status" value="1"/>
</dbReference>
<dbReference type="GO" id="GO:0015369">
    <property type="term" value="F:calcium:proton antiporter activity"/>
    <property type="evidence" value="ECO:0007669"/>
    <property type="project" value="TreeGrafter"/>
</dbReference>
<dbReference type="PANTHER" id="PTHR31503:SF22">
    <property type="entry name" value="VACUOLAR CALCIUM ION TRANSPORTER"/>
    <property type="match status" value="1"/>
</dbReference>
<comment type="similarity">
    <text evidence="2">Belongs to the Ca(2+):cation antiporter (CaCA) (TC 2.A.19) family.</text>
</comment>
<keyword evidence="7 8" id="KW-0472">Membrane</keyword>
<protein>
    <submittedName>
        <fullName evidence="10">Vacuolar calcium ion transporter</fullName>
    </submittedName>
</protein>
<feature type="transmembrane region" description="Helical" evidence="8">
    <location>
        <begin position="243"/>
        <end position="268"/>
    </location>
</feature>
<feature type="transmembrane region" description="Helical" evidence="8">
    <location>
        <begin position="75"/>
        <end position="92"/>
    </location>
</feature>
<sequence length="413" mass="45223">MANPSYDPGCSVAAAAPVCSGDAEERSPLLPGSHRCRRESRALLKMFTPGSYSNLLLVFVPLGITFGVQNRAPELIFWFNFLAIIPLSKLNLRKLRQLSAMLGPLGGGFLHALLDNAPLLIALRQFSTAQPALHNLAFLGASWQIFFYIRHSELMFNTAFASTASSLMMVASTSLVVPSAISEIHCRVDTDCEDELIRMSRSVSVALLFLFVIYQHYRWRSHRRLFMEATPSGPEDRSDMGRILLAIFEGILLVAVLGLASLSAYFLMRTLSSVTGSRFISSRVVSFVLLPLATDGPGRMEAIVAAYNNNMTTALEFAIGRSMNVALFITPALVLFSWAAQSSAPMTLHFPTLETISIFLGTLLVAELCRDGRSDYLEGSMCLVTPVRRLDIVTVASAALLTCKEPSMQQLAL</sequence>
<dbReference type="Proteomes" id="UP000827724">
    <property type="component" value="Unassembled WGS sequence"/>
</dbReference>
<feature type="transmembrane region" description="Helical" evidence="8">
    <location>
        <begin position="156"/>
        <end position="177"/>
    </location>
</feature>
<evidence type="ECO:0000313" key="10">
    <source>
        <dbReference type="EMBL" id="KAH6605218.1"/>
    </source>
</evidence>
<feature type="transmembrane region" description="Helical" evidence="8">
    <location>
        <begin position="346"/>
        <end position="366"/>
    </location>
</feature>
<evidence type="ECO:0000256" key="8">
    <source>
        <dbReference type="SAM" id="Phobius"/>
    </source>
</evidence>
<dbReference type="AlphaFoldDB" id="A0A9P8QM76"/>
<keyword evidence="6" id="KW-0406">Ion transport</keyword>
<organism evidence="10 11">
    <name type="scientific">Trichoderma cornu-damae</name>
    <dbReference type="NCBI Taxonomy" id="654480"/>
    <lineage>
        <taxon>Eukaryota</taxon>
        <taxon>Fungi</taxon>
        <taxon>Dikarya</taxon>
        <taxon>Ascomycota</taxon>
        <taxon>Pezizomycotina</taxon>
        <taxon>Sordariomycetes</taxon>
        <taxon>Hypocreomycetidae</taxon>
        <taxon>Hypocreales</taxon>
        <taxon>Hypocreaceae</taxon>
        <taxon>Trichoderma</taxon>
    </lineage>
</organism>
<dbReference type="GO" id="GO:0006874">
    <property type="term" value="P:intracellular calcium ion homeostasis"/>
    <property type="evidence" value="ECO:0007669"/>
    <property type="project" value="TreeGrafter"/>
</dbReference>
<evidence type="ECO:0000256" key="5">
    <source>
        <dbReference type="ARBA" id="ARBA00022989"/>
    </source>
</evidence>